<dbReference type="Gene3D" id="3.40.50.150">
    <property type="entry name" value="Vaccinia Virus protein VP39"/>
    <property type="match status" value="1"/>
</dbReference>
<protein>
    <submittedName>
        <fullName evidence="2">FkbM family methyltransferase</fullName>
    </submittedName>
</protein>
<dbReference type="InterPro" id="IPR006342">
    <property type="entry name" value="FkbM_mtfrase"/>
</dbReference>
<dbReference type="OrthoDB" id="4104638at2"/>
<evidence type="ECO:0000313" key="2">
    <source>
        <dbReference type="EMBL" id="MBB4247875.1"/>
    </source>
</evidence>
<accession>A0A840G7L1</accession>
<name>A0A840G7L1_RHOTE</name>
<dbReference type="GO" id="GO:0032259">
    <property type="term" value="P:methylation"/>
    <property type="evidence" value="ECO:0007669"/>
    <property type="project" value="UniProtKB-KW"/>
</dbReference>
<dbReference type="Pfam" id="PF05050">
    <property type="entry name" value="Methyltransf_21"/>
    <property type="match status" value="1"/>
</dbReference>
<dbReference type="EMBL" id="JACIGE010000008">
    <property type="protein sequence ID" value="MBB4247875.1"/>
    <property type="molecule type" value="Genomic_DNA"/>
</dbReference>
<dbReference type="RefSeq" id="WP_153116980.1">
    <property type="nucleotide sequence ID" value="NZ_JACIGE010000008.1"/>
</dbReference>
<dbReference type="InterPro" id="IPR029063">
    <property type="entry name" value="SAM-dependent_MTases_sf"/>
</dbReference>
<gene>
    <name evidence="2" type="ORF">GGD90_002261</name>
</gene>
<comment type="caution">
    <text evidence="2">The sequence shown here is derived from an EMBL/GenBank/DDBJ whole genome shotgun (WGS) entry which is preliminary data.</text>
</comment>
<keyword evidence="2" id="KW-0808">Transferase</keyword>
<evidence type="ECO:0000313" key="3">
    <source>
        <dbReference type="Proteomes" id="UP000587070"/>
    </source>
</evidence>
<proteinExistence type="predicted"/>
<dbReference type="PANTHER" id="PTHR36973">
    <property type="entry name" value="SLL1456 PROTEIN-RELATED"/>
    <property type="match status" value="1"/>
</dbReference>
<dbReference type="PANTHER" id="PTHR36973:SF4">
    <property type="entry name" value="NODULATION PROTEIN"/>
    <property type="match status" value="1"/>
</dbReference>
<dbReference type="SUPFAM" id="SSF53335">
    <property type="entry name" value="S-adenosyl-L-methionine-dependent methyltransferases"/>
    <property type="match status" value="1"/>
</dbReference>
<sequence length="251" mass="27812">MKRQLVRGLEALLRRFGIAVLPEWRLGYVGQETYLRSLFARLSVDCVIDVGANVGQYRDFLRERVGYGGWILSFEPVAEHVEQMRARAGDDAKWRILEYALGAELGVLHFNVMRSSVFSSFLVPDHAHTTEFVGQNEVSRVVEVEMRTLDELLPPLLAETGARAPYLKLDTQGFDIEVARGACTSLAAMVALQTEASVTPIYAGMPGYRDSIDYFAARGFRLGGIFPVHPDAVLGLVEFDCHMVNAGRAGT</sequence>
<keyword evidence="3" id="KW-1185">Reference proteome</keyword>
<organism evidence="2 3">
    <name type="scientific">Rhodocyclus tenuis</name>
    <name type="common">Rhodospirillum tenue</name>
    <dbReference type="NCBI Taxonomy" id="1066"/>
    <lineage>
        <taxon>Bacteria</taxon>
        <taxon>Pseudomonadati</taxon>
        <taxon>Pseudomonadota</taxon>
        <taxon>Betaproteobacteria</taxon>
        <taxon>Rhodocyclales</taxon>
        <taxon>Rhodocyclaceae</taxon>
        <taxon>Rhodocyclus</taxon>
    </lineage>
</organism>
<reference evidence="2 3" key="1">
    <citation type="submission" date="2020-08" db="EMBL/GenBank/DDBJ databases">
        <title>Genome sequencing of Purple Non-Sulfur Bacteria from various extreme environments.</title>
        <authorList>
            <person name="Mayer M."/>
        </authorList>
    </citation>
    <scope>NUCLEOTIDE SEQUENCE [LARGE SCALE GENOMIC DNA]</scope>
    <source>
        <strain evidence="2 3">2761</strain>
    </source>
</reference>
<feature type="domain" description="Methyltransferase FkbM" evidence="1">
    <location>
        <begin position="49"/>
        <end position="222"/>
    </location>
</feature>
<dbReference type="AlphaFoldDB" id="A0A840G7L1"/>
<keyword evidence="2" id="KW-0489">Methyltransferase</keyword>
<dbReference type="GO" id="GO:0008171">
    <property type="term" value="F:O-methyltransferase activity"/>
    <property type="evidence" value="ECO:0007669"/>
    <property type="project" value="TreeGrafter"/>
</dbReference>
<evidence type="ECO:0000259" key="1">
    <source>
        <dbReference type="Pfam" id="PF05050"/>
    </source>
</evidence>
<dbReference type="Proteomes" id="UP000587070">
    <property type="component" value="Unassembled WGS sequence"/>
</dbReference>
<dbReference type="InterPro" id="IPR053188">
    <property type="entry name" value="FkbM_Methyltransferase"/>
</dbReference>
<dbReference type="NCBIfam" id="TIGR01444">
    <property type="entry name" value="fkbM_fam"/>
    <property type="match status" value="1"/>
</dbReference>